<accession>A0A382C3W2</accession>
<dbReference type="GO" id="GO:0005737">
    <property type="term" value="C:cytoplasm"/>
    <property type="evidence" value="ECO:0007669"/>
    <property type="project" value="TreeGrafter"/>
</dbReference>
<dbReference type="InterPro" id="IPR024185">
    <property type="entry name" value="FTHF_cligase-like_sf"/>
</dbReference>
<organism evidence="1">
    <name type="scientific">marine metagenome</name>
    <dbReference type="NCBI Taxonomy" id="408172"/>
    <lineage>
        <taxon>unclassified sequences</taxon>
        <taxon>metagenomes</taxon>
        <taxon>ecological metagenomes</taxon>
    </lineage>
</organism>
<dbReference type="Gene3D" id="3.40.50.10420">
    <property type="entry name" value="NagB/RpiA/CoA transferase-like"/>
    <property type="match status" value="1"/>
</dbReference>
<name>A0A382C3W2_9ZZZZ</name>
<evidence type="ECO:0000313" key="1">
    <source>
        <dbReference type="EMBL" id="SVB20768.1"/>
    </source>
</evidence>
<reference evidence="1" key="1">
    <citation type="submission" date="2018-05" db="EMBL/GenBank/DDBJ databases">
        <authorList>
            <person name="Lanie J.A."/>
            <person name="Ng W.-L."/>
            <person name="Kazmierczak K.M."/>
            <person name="Andrzejewski T.M."/>
            <person name="Davidsen T.M."/>
            <person name="Wayne K.J."/>
            <person name="Tettelin H."/>
            <person name="Glass J.I."/>
            <person name="Rusch D."/>
            <person name="Podicherti R."/>
            <person name="Tsui H.-C.T."/>
            <person name="Winkler M.E."/>
        </authorList>
    </citation>
    <scope>NUCLEOTIDE SEQUENCE</scope>
</reference>
<gene>
    <name evidence="1" type="ORF">METZ01_LOCUS173622</name>
</gene>
<dbReference type="InterPro" id="IPR002698">
    <property type="entry name" value="FTHF_cligase"/>
</dbReference>
<dbReference type="EMBL" id="UINC01032690">
    <property type="protein sequence ID" value="SVB20768.1"/>
    <property type="molecule type" value="Genomic_DNA"/>
</dbReference>
<dbReference type="InterPro" id="IPR037171">
    <property type="entry name" value="NagB/RpiA_transferase-like"/>
</dbReference>
<dbReference type="PANTHER" id="PTHR13017">
    <property type="entry name" value="5-FORMYLTETRAHYDROFOLATE CYCLO-LIGASE-RELATED"/>
    <property type="match status" value="1"/>
</dbReference>
<protein>
    <recommendedName>
        <fullName evidence="2">5-formyltetrahydrofolate cyclo-ligase</fullName>
    </recommendedName>
</protein>
<evidence type="ECO:0008006" key="2">
    <source>
        <dbReference type="Google" id="ProtNLM"/>
    </source>
</evidence>
<dbReference type="Pfam" id="PF01812">
    <property type="entry name" value="5-FTHF_cyc-lig"/>
    <property type="match status" value="1"/>
</dbReference>
<sequence length="238" mass="26363">MRDKDTIRQEVWSAMLTEAAYKGGRSIYDRIPDFHGNQEAAERVFELQAWQSARVVKSNPDLPQRPLRRRALEEGKIVYMAVPRLREAQCFVELDPSVLQVSPVGASTIAGAFRHGRLVTIEEMRPVDFVASGSVAVNRGGTRIGKGGGYADLEFGLAMAAGIVGPDTPVVTTVHPVQLLDEELPWTHHDVPLSYIATPHETILCDGEFPRPVGIYWEDLGQSKIDEIPVLIKLQALR</sequence>
<dbReference type="AlphaFoldDB" id="A0A382C3W2"/>
<proteinExistence type="predicted"/>
<dbReference type="SUPFAM" id="SSF100950">
    <property type="entry name" value="NagB/RpiA/CoA transferase-like"/>
    <property type="match status" value="1"/>
</dbReference>
<dbReference type="PANTHER" id="PTHR13017:SF0">
    <property type="entry name" value="METHENYLTETRAHYDROFOLATE SYNTHASE DOMAIN-CONTAINING PROTEIN"/>
    <property type="match status" value="1"/>
</dbReference>